<accession>A0A8J8GNG3</accession>
<proteinExistence type="predicted"/>
<reference evidence="2 5" key="1">
    <citation type="submission" date="2020-06" db="EMBL/GenBank/DDBJ databases">
        <title>Haloterrigena sp. nov., an extremely halophilic archaeon isolated from a saline sediment.</title>
        <authorList>
            <person name="Liu B.-B."/>
        </authorList>
    </citation>
    <scope>NUCLEOTIDE SEQUENCE</scope>
    <source>
        <strain evidence="2">SYSU A121-1</strain>
        <strain evidence="3 5">SYSU A558-1</strain>
    </source>
</reference>
<evidence type="ECO:0000313" key="2">
    <source>
        <dbReference type="EMBL" id="NUB92355.1"/>
    </source>
</evidence>
<dbReference type="InterPro" id="IPR025336">
    <property type="entry name" value="SCO4226-like"/>
</dbReference>
<sequence>MSEHDREQELEDFLILRELDEPITEAELEAAGEQSGEALSTLRDEGVGIRWVESEVLTTEDGDVTGTFCHYRAESEDAIREHADRAGLPATRIDRRGEPLEGE</sequence>
<dbReference type="EMBL" id="JABURA010000001">
    <property type="protein sequence ID" value="NUB92355.1"/>
    <property type="molecule type" value="Genomic_DNA"/>
</dbReference>
<dbReference type="AlphaFoldDB" id="A0A8J8GNG3"/>
<dbReference type="RefSeq" id="WP_174679798.1">
    <property type="nucleotide sequence ID" value="NZ_JABUQZ010000001.1"/>
</dbReference>
<name>A0A8J8GNG3_9EURY</name>
<gene>
    <name evidence="2" type="ORF">HT576_15155</name>
    <name evidence="3" type="ORF">HTZ84_05750</name>
</gene>
<dbReference type="OrthoDB" id="260050at2157"/>
<comment type="caution">
    <text evidence="2">The sequence shown here is derived from an EMBL/GenBank/DDBJ whole genome shotgun (WGS) entry which is preliminary data.</text>
</comment>
<keyword evidence="5" id="KW-1185">Reference proteome</keyword>
<dbReference type="Pfam" id="PF14026">
    <property type="entry name" value="SCO4226-like"/>
    <property type="match status" value="1"/>
</dbReference>
<dbReference type="EMBL" id="JABUQZ010000001">
    <property type="protein sequence ID" value="NUC71819.1"/>
    <property type="molecule type" value="Genomic_DNA"/>
</dbReference>
<evidence type="ECO:0000313" key="5">
    <source>
        <dbReference type="Proteomes" id="UP001016761"/>
    </source>
</evidence>
<feature type="region of interest" description="Disordered" evidence="1">
    <location>
        <begin position="80"/>
        <end position="103"/>
    </location>
</feature>
<dbReference type="Proteomes" id="UP001016761">
    <property type="component" value="Unassembled WGS sequence"/>
</dbReference>
<evidence type="ECO:0000256" key="1">
    <source>
        <dbReference type="SAM" id="MobiDB-lite"/>
    </source>
</evidence>
<evidence type="ECO:0000313" key="3">
    <source>
        <dbReference type="EMBL" id="NUC71819.1"/>
    </source>
</evidence>
<dbReference type="Proteomes" id="UP000728647">
    <property type="component" value="Unassembled WGS sequence"/>
</dbReference>
<evidence type="ECO:0000313" key="4">
    <source>
        <dbReference type="Proteomes" id="UP000728647"/>
    </source>
</evidence>
<protein>
    <submittedName>
        <fullName evidence="2">DUF4242 domain-containing protein</fullName>
    </submittedName>
</protein>
<feature type="compositionally biased region" description="Basic and acidic residues" evidence="1">
    <location>
        <begin position="92"/>
        <end position="103"/>
    </location>
</feature>
<organism evidence="2 4">
    <name type="scientific">Haloterrigena gelatinilytica</name>
    <dbReference type="NCBI Taxonomy" id="2741724"/>
    <lineage>
        <taxon>Archaea</taxon>
        <taxon>Methanobacteriati</taxon>
        <taxon>Methanobacteriota</taxon>
        <taxon>Stenosarchaea group</taxon>
        <taxon>Halobacteria</taxon>
        <taxon>Halobacteriales</taxon>
        <taxon>Natrialbaceae</taxon>
        <taxon>Haloterrigena</taxon>
    </lineage>
</organism>